<evidence type="ECO:0000256" key="5">
    <source>
        <dbReference type="ARBA" id="ARBA00023002"/>
    </source>
</evidence>
<keyword evidence="5" id="KW-0560">Oxidoreductase</keyword>
<dbReference type="PROSITE" id="PS51257">
    <property type="entry name" value="PROKAR_LIPOPROTEIN"/>
    <property type="match status" value="1"/>
</dbReference>
<keyword evidence="8" id="KW-1185">Reference proteome</keyword>
<organism evidence="7 8">
    <name type="scientific">Lasiosphaeris hirsuta</name>
    <dbReference type="NCBI Taxonomy" id="260670"/>
    <lineage>
        <taxon>Eukaryota</taxon>
        <taxon>Fungi</taxon>
        <taxon>Dikarya</taxon>
        <taxon>Ascomycota</taxon>
        <taxon>Pezizomycotina</taxon>
        <taxon>Sordariomycetes</taxon>
        <taxon>Sordariomycetidae</taxon>
        <taxon>Sordariales</taxon>
        <taxon>Lasiosphaeriaceae</taxon>
        <taxon>Lasiosphaeris</taxon>
    </lineage>
</organism>
<dbReference type="EMBL" id="JAUKUA010000003">
    <property type="protein sequence ID" value="KAK0719875.1"/>
    <property type="molecule type" value="Genomic_DNA"/>
</dbReference>
<evidence type="ECO:0000256" key="4">
    <source>
        <dbReference type="ARBA" id="ARBA00022827"/>
    </source>
</evidence>
<feature type="signal peptide" evidence="6">
    <location>
        <begin position="1"/>
        <end position="17"/>
    </location>
</feature>
<dbReference type="Gene3D" id="3.30.465.10">
    <property type="match status" value="1"/>
</dbReference>
<evidence type="ECO:0000256" key="2">
    <source>
        <dbReference type="ARBA" id="ARBA00005466"/>
    </source>
</evidence>
<name>A0AA40AQ01_9PEZI</name>
<proteinExistence type="inferred from homology"/>
<keyword evidence="3" id="KW-0285">Flavoprotein</keyword>
<evidence type="ECO:0000256" key="6">
    <source>
        <dbReference type="SAM" id="SignalP"/>
    </source>
</evidence>
<keyword evidence="4" id="KW-0274">FAD</keyword>
<evidence type="ECO:0008006" key="9">
    <source>
        <dbReference type="Google" id="ProtNLM"/>
    </source>
</evidence>
<dbReference type="GO" id="GO:0016491">
    <property type="term" value="F:oxidoreductase activity"/>
    <property type="evidence" value="ECO:0007669"/>
    <property type="project" value="UniProtKB-KW"/>
</dbReference>
<evidence type="ECO:0000313" key="8">
    <source>
        <dbReference type="Proteomes" id="UP001172102"/>
    </source>
</evidence>
<dbReference type="InterPro" id="IPR016169">
    <property type="entry name" value="FAD-bd_PCMH_sub2"/>
</dbReference>
<comment type="caution">
    <text evidence="7">The sequence shown here is derived from an EMBL/GenBank/DDBJ whole genome shotgun (WGS) entry which is preliminary data.</text>
</comment>
<dbReference type="InterPro" id="IPR036318">
    <property type="entry name" value="FAD-bd_PCMH-like_sf"/>
</dbReference>
<keyword evidence="6" id="KW-0732">Signal</keyword>
<dbReference type="PANTHER" id="PTHR42973">
    <property type="entry name" value="BINDING OXIDOREDUCTASE, PUTATIVE (AFU_ORTHOLOGUE AFUA_1G17690)-RELATED"/>
    <property type="match status" value="1"/>
</dbReference>
<evidence type="ECO:0000256" key="3">
    <source>
        <dbReference type="ARBA" id="ARBA00022630"/>
    </source>
</evidence>
<dbReference type="SUPFAM" id="SSF56176">
    <property type="entry name" value="FAD-binding/transporter-associated domain-like"/>
    <property type="match status" value="1"/>
</dbReference>
<evidence type="ECO:0000313" key="7">
    <source>
        <dbReference type="EMBL" id="KAK0719875.1"/>
    </source>
</evidence>
<protein>
    <recommendedName>
        <fullName evidence="9">FAD-binding PCMH-type domain-containing protein</fullName>
    </recommendedName>
</protein>
<gene>
    <name evidence="7" type="ORF">B0H67DRAFT_599497</name>
</gene>
<dbReference type="InterPro" id="IPR050416">
    <property type="entry name" value="FAD-linked_Oxidoreductase"/>
</dbReference>
<feature type="chain" id="PRO_5041222368" description="FAD-binding PCMH-type domain-containing protein" evidence="6">
    <location>
        <begin position="18"/>
        <end position="406"/>
    </location>
</feature>
<dbReference type="PANTHER" id="PTHR42973:SF39">
    <property type="entry name" value="FAD-BINDING PCMH-TYPE DOMAIN-CONTAINING PROTEIN"/>
    <property type="match status" value="1"/>
</dbReference>
<reference evidence="7" key="1">
    <citation type="submission" date="2023-06" db="EMBL/GenBank/DDBJ databases">
        <title>Genome-scale phylogeny and comparative genomics of the fungal order Sordariales.</title>
        <authorList>
            <consortium name="Lawrence Berkeley National Laboratory"/>
            <person name="Hensen N."/>
            <person name="Bonometti L."/>
            <person name="Westerberg I."/>
            <person name="Brannstrom I.O."/>
            <person name="Guillou S."/>
            <person name="Cros-Aarteil S."/>
            <person name="Calhoun S."/>
            <person name="Haridas S."/>
            <person name="Kuo A."/>
            <person name="Mondo S."/>
            <person name="Pangilinan J."/>
            <person name="Riley R."/>
            <person name="Labutti K."/>
            <person name="Andreopoulos B."/>
            <person name="Lipzen A."/>
            <person name="Chen C."/>
            <person name="Yanf M."/>
            <person name="Daum C."/>
            <person name="Ng V."/>
            <person name="Clum A."/>
            <person name="Steindorff A."/>
            <person name="Ohm R."/>
            <person name="Martin F."/>
            <person name="Silar P."/>
            <person name="Natvig D."/>
            <person name="Lalanne C."/>
            <person name="Gautier V."/>
            <person name="Ament-Velasquez S.L."/>
            <person name="Kruys A."/>
            <person name="Hutchinson M.I."/>
            <person name="Powell A.J."/>
            <person name="Barry K."/>
            <person name="Miller A.N."/>
            <person name="Grigoriev I.V."/>
            <person name="Debuchy R."/>
            <person name="Gladieux P."/>
            <person name="Thoren M.H."/>
            <person name="Johannesson H."/>
        </authorList>
    </citation>
    <scope>NUCLEOTIDE SEQUENCE</scope>
    <source>
        <strain evidence="7">SMH4607-1</strain>
    </source>
</reference>
<dbReference type="GO" id="GO:0050660">
    <property type="term" value="F:flavin adenine dinucleotide binding"/>
    <property type="evidence" value="ECO:0007669"/>
    <property type="project" value="InterPro"/>
</dbReference>
<dbReference type="AlphaFoldDB" id="A0AA40AQ01"/>
<accession>A0AA40AQ01</accession>
<comment type="cofactor">
    <cofactor evidence="1">
        <name>FAD</name>
        <dbReference type="ChEBI" id="CHEBI:57692"/>
    </cofactor>
</comment>
<sequence length="406" mass="43534">MKIAALAAGLFSVGVFAASSCKCFPGDDGWPSAIPLARVCHDSRLDSAACQNLQTKWQYPDPLIVCRIPCTLGNYNGAAVMVGAGVQGYEVLTAAKEKCLVVVTGECPTVGIASGYTQGGGHSVLSTNFGLSADNTLEFEIATAAGKLIVASRTQNSDLYWALSGDGPGNYGAVVSMKAKAFKDLTVGAATLSFFASNTHTHTHPEKFYAAIDAFHAAFPAMVQSGTTVVYYFTSIFFIIAPMTAYNKNTNQVKGITAPFVAKLNQLGVTHNIAYLQSATYYDHYDKYSGPLPTGAIQVGIAQYGGRLIPLATVQNTSPRRGLLGSVLAQMFLPLKKSNVNAVLPAWRKTLIHATLTTEWSFDPAKWEQMIESQQFMTETIMPELEAVTPGSGVYMNEANFQQPNF</sequence>
<evidence type="ECO:0000256" key="1">
    <source>
        <dbReference type="ARBA" id="ARBA00001974"/>
    </source>
</evidence>
<comment type="similarity">
    <text evidence="2">Belongs to the oxygen-dependent FAD-linked oxidoreductase family.</text>
</comment>
<dbReference type="Proteomes" id="UP001172102">
    <property type="component" value="Unassembled WGS sequence"/>
</dbReference>